<dbReference type="GO" id="GO:0005741">
    <property type="term" value="C:mitochondrial outer membrane"/>
    <property type="evidence" value="ECO:0007669"/>
    <property type="project" value="TreeGrafter"/>
</dbReference>
<dbReference type="InterPro" id="IPR019412">
    <property type="entry name" value="IML2/TPR_39"/>
</dbReference>
<dbReference type="OMA" id="WNGYNRM"/>
<dbReference type="PANTHER" id="PTHR31859:SF1">
    <property type="entry name" value="TETRATRICOPEPTIDE REPEAT PROTEIN 39C"/>
    <property type="match status" value="1"/>
</dbReference>
<dbReference type="InterPro" id="IPR011990">
    <property type="entry name" value="TPR-like_helical_dom_sf"/>
</dbReference>
<dbReference type="PROSITE" id="PS00018">
    <property type="entry name" value="EF_HAND_1"/>
    <property type="match status" value="1"/>
</dbReference>
<evidence type="ECO:0000256" key="1">
    <source>
        <dbReference type="ARBA" id="ARBA00010925"/>
    </source>
</evidence>
<dbReference type="Proteomes" id="UP000054886">
    <property type="component" value="Unassembled WGS sequence"/>
</dbReference>
<dbReference type="VEuPathDB" id="FungiDB:CAGL0M03179g"/>
<dbReference type="InterPro" id="IPR018247">
    <property type="entry name" value="EF_Hand_1_Ca_BS"/>
</dbReference>
<evidence type="ECO:0000256" key="3">
    <source>
        <dbReference type="SAM" id="MobiDB-lite"/>
    </source>
</evidence>
<dbReference type="GO" id="GO:0071218">
    <property type="term" value="P:cellular response to misfolded protein"/>
    <property type="evidence" value="ECO:0007669"/>
    <property type="project" value="EnsemblFungi"/>
</dbReference>
<dbReference type="PANTHER" id="PTHR31859">
    <property type="entry name" value="TETRATRICOPEPTIDE REPEAT PROTEIN 39 FAMILY MEMBER"/>
    <property type="match status" value="1"/>
</dbReference>
<dbReference type="VEuPathDB" id="FungiDB:GWK60_M03047"/>
<dbReference type="SUPFAM" id="SSF48452">
    <property type="entry name" value="TPR-like"/>
    <property type="match status" value="1"/>
</dbReference>
<dbReference type="Pfam" id="PF10300">
    <property type="entry name" value="Iml2-TPR_39"/>
    <property type="match status" value="1"/>
</dbReference>
<dbReference type="GO" id="GO:0005829">
    <property type="term" value="C:cytosol"/>
    <property type="evidence" value="ECO:0007669"/>
    <property type="project" value="TreeGrafter"/>
</dbReference>
<feature type="region of interest" description="Disordered" evidence="3">
    <location>
        <begin position="1"/>
        <end position="25"/>
    </location>
</feature>
<dbReference type="VEuPathDB" id="FungiDB:GW608_M03047"/>
<protein>
    <submittedName>
        <fullName evidence="4">Mitochondrial outer membrane protein IML2</fullName>
    </submittedName>
</protein>
<dbReference type="AlphaFoldDB" id="A0A0W0D8F0"/>
<reference evidence="4 5" key="1">
    <citation type="submission" date="2015-10" db="EMBL/GenBank/DDBJ databases">
        <title>Draft genomes sequences of Candida glabrata isolates 1A, 1B, 2A, 2B, 3A and 3B.</title>
        <authorList>
            <person name="Haavelsrud O.E."/>
            <person name="Gaustad P."/>
        </authorList>
    </citation>
    <scope>NUCLEOTIDE SEQUENCE [LARGE SCALE GENOMIC DNA]</scope>
    <source>
        <strain evidence="4">910700640</strain>
    </source>
</reference>
<dbReference type="PhylomeDB" id="A0A0W0D8F0"/>
<name>A0A0W0D8F0_CANGB</name>
<evidence type="ECO:0000256" key="2">
    <source>
        <dbReference type="SAM" id="Coils"/>
    </source>
</evidence>
<dbReference type="VEuPathDB" id="FungiDB:GVI51_M03047"/>
<sequence>MFKVFGALSGKGSSDSNGNSTRSSINEKRTKLILKEANDFEIALRAMDYVLDDRTEEGLALLRENEKVNGQNQTITVLARGVIEFLQATLSFEMEEIKNASNTLAKAEQLSWKSRTEAQKSGIRNSSIYPPGTVYAVTYTESCLLHALLMLFTESMMDAAKALLKLRKAYSMLHEIMEVVKKSELSRKVSSSSAVSIQSNGSFVSEEATFVSADIPYQLSETESNDPELWAFAEKIYKMRKLRLSGAHIGNTPAISRLRSGLGLSASNKSEELANSEQSVLSDEAAERQATIDEFIHSGVNLCYGILQVVLSLIPPAIGAVLSIVGFRGSREEGLRLIWKATKDRNVHGCIGLLGLMFYYDGPFQFTDVDFDIPPALSNTKTSDSDTDRDGSISIDEMDGHALLHPGPILEEALLHARALFPNSALWLLNEARMLSSRGRLPEAIELLDSIDVESIHMRQVKGLLVFDKAITLVHMQEYERAATNLLSLLKISDWSHAFYTYFAGCCYLENWRMAQMGFIKDDKLEFYREKAEELIFSAPKLLGKKTFKSKNLPLDRFMLRKVEQFKATQKKLGVKNILDAIGTSPIREITYFYNGYNRMSKSDLEIAQKMLTSYHNPAIDQHDPDQELIKNLLLSLTMRRLGDVESGVKLLDEKVLPSIYYMQNGKVKYIKKTEDPWAYPTALYERALFTWKLDGVDNLSECRHWLVTAQNYAGDYELSTRVGMKIKAALDRVEESLQHGTA</sequence>
<evidence type="ECO:0000313" key="5">
    <source>
        <dbReference type="Proteomes" id="UP000054886"/>
    </source>
</evidence>
<feature type="coiled-coil region" evidence="2">
    <location>
        <begin position="83"/>
        <end position="110"/>
    </location>
</feature>
<evidence type="ECO:0000313" key="4">
    <source>
        <dbReference type="EMBL" id="KTB08137.1"/>
    </source>
</evidence>
<feature type="compositionally biased region" description="Low complexity" evidence="3">
    <location>
        <begin position="10"/>
        <end position="24"/>
    </location>
</feature>
<organism evidence="4 5">
    <name type="scientific">Candida glabrata</name>
    <name type="common">Yeast</name>
    <name type="synonym">Torulopsis glabrata</name>
    <dbReference type="NCBI Taxonomy" id="5478"/>
    <lineage>
        <taxon>Eukaryota</taxon>
        <taxon>Fungi</taxon>
        <taxon>Dikarya</taxon>
        <taxon>Ascomycota</taxon>
        <taxon>Saccharomycotina</taxon>
        <taxon>Saccharomycetes</taxon>
        <taxon>Saccharomycetales</taxon>
        <taxon>Saccharomycetaceae</taxon>
        <taxon>Nakaseomyces</taxon>
    </lineage>
</organism>
<comment type="similarity">
    <text evidence="1">Belongs to the IML2 family.</text>
</comment>
<dbReference type="VEuPathDB" id="FungiDB:B1J91_M03179g"/>
<proteinExistence type="inferred from homology"/>
<dbReference type="GO" id="GO:0005634">
    <property type="term" value="C:nucleus"/>
    <property type="evidence" value="ECO:0007669"/>
    <property type="project" value="TreeGrafter"/>
</dbReference>
<accession>A0A0W0D8F0</accession>
<keyword evidence="2" id="KW-0175">Coiled coil</keyword>
<dbReference type="EMBL" id="LLZZ01000106">
    <property type="protein sequence ID" value="KTB08137.1"/>
    <property type="molecule type" value="Genomic_DNA"/>
</dbReference>
<gene>
    <name evidence="4" type="ORF">AO440_003993</name>
</gene>
<comment type="caution">
    <text evidence="4">The sequence shown here is derived from an EMBL/GenBank/DDBJ whole genome shotgun (WGS) entry which is preliminary data.</text>
</comment>